<dbReference type="Proteomes" id="UP000031036">
    <property type="component" value="Unassembled WGS sequence"/>
</dbReference>
<comment type="caution">
    <text evidence="3">The sequence shown here is derived from an EMBL/GenBank/DDBJ whole genome shotgun (WGS) entry which is preliminary data.</text>
</comment>
<evidence type="ECO:0000313" key="3">
    <source>
        <dbReference type="EMBL" id="KHN80947.1"/>
    </source>
</evidence>
<gene>
    <name evidence="3" type="ORF">Tcan_06781</name>
</gene>
<dbReference type="EMBL" id="JPKZ01001615">
    <property type="protein sequence ID" value="KHN80947.1"/>
    <property type="molecule type" value="Genomic_DNA"/>
</dbReference>
<keyword evidence="2" id="KW-0732">Signal</keyword>
<dbReference type="AlphaFoldDB" id="A0A0B2VHJ4"/>
<proteinExistence type="predicted"/>
<keyword evidence="4" id="KW-1185">Reference proteome</keyword>
<feature type="region of interest" description="Disordered" evidence="1">
    <location>
        <begin position="171"/>
        <end position="221"/>
    </location>
</feature>
<sequence length="221" mass="24582">MAVHEVFANLLLALFGLIGSTEGGHHRDPIVVLAEMIGISAEQLYREIGLFVVSNYHEISALDTGNKGIDYYVAEAAAHRFHTLLMEAACRAKGVQLLFWSTGQVSCMLFGLQGPLYSMINNGRERIGLRGEPMIPACVRSHKLGGCRRIRYELGELVLDERETSPNNGLWRMAEQAPLPDDQPQPGPSNEPDQAPQAGRKRPRSLAEQMLEEFTKRARED</sequence>
<organism evidence="3 4">
    <name type="scientific">Toxocara canis</name>
    <name type="common">Canine roundworm</name>
    <dbReference type="NCBI Taxonomy" id="6265"/>
    <lineage>
        <taxon>Eukaryota</taxon>
        <taxon>Metazoa</taxon>
        <taxon>Ecdysozoa</taxon>
        <taxon>Nematoda</taxon>
        <taxon>Chromadorea</taxon>
        <taxon>Rhabditida</taxon>
        <taxon>Spirurina</taxon>
        <taxon>Ascaridomorpha</taxon>
        <taxon>Ascaridoidea</taxon>
        <taxon>Toxocaridae</taxon>
        <taxon>Toxocara</taxon>
    </lineage>
</organism>
<protein>
    <submittedName>
        <fullName evidence="3">Uncharacterized protein</fullName>
    </submittedName>
</protein>
<evidence type="ECO:0000256" key="2">
    <source>
        <dbReference type="SAM" id="SignalP"/>
    </source>
</evidence>
<feature type="signal peptide" evidence="2">
    <location>
        <begin position="1"/>
        <end position="23"/>
    </location>
</feature>
<feature type="chain" id="PRO_5002080069" evidence="2">
    <location>
        <begin position="24"/>
        <end position="221"/>
    </location>
</feature>
<reference evidence="3 4" key="1">
    <citation type="submission" date="2014-11" db="EMBL/GenBank/DDBJ databases">
        <title>Genetic blueprint of the zoonotic pathogen Toxocara canis.</title>
        <authorList>
            <person name="Zhu X.-Q."/>
            <person name="Korhonen P.K."/>
            <person name="Cai H."/>
            <person name="Young N.D."/>
            <person name="Nejsum P."/>
            <person name="von Samson-Himmelstjerna G."/>
            <person name="Boag P.R."/>
            <person name="Tan P."/>
            <person name="Li Q."/>
            <person name="Min J."/>
            <person name="Yang Y."/>
            <person name="Wang X."/>
            <person name="Fang X."/>
            <person name="Hall R.S."/>
            <person name="Hofmann A."/>
            <person name="Sternberg P.W."/>
            <person name="Jex A.R."/>
            <person name="Gasser R.B."/>
        </authorList>
    </citation>
    <scope>NUCLEOTIDE SEQUENCE [LARGE SCALE GENOMIC DNA]</scope>
    <source>
        <strain evidence="3">PN_DK_2014</strain>
    </source>
</reference>
<accession>A0A0B2VHJ4</accession>
<evidence type="ECO:0000256" key="1">
    <source>
        <dbReference type="SAM" id="MobiDB-lite"/>
    </source>
</evidence>
<name>A0A0B2VHJ4_TOXCA</name>
<evidence type="ECO:0000313" key="4">
    <source>
        <dbReference type="Proteomes" id="UP000031036"/>
    </source>
</evidence>